<dbReference type="Proteomes" id="UP001291687">
    <property type="component" value="Unassembled WGS sequence"/>
</dbReference>
<reference evidence="10 11" key="1">
    <citation type="submission" date="2023-03" db="EMBL/GenBank/DDBJ databases">
        <title>Host association and intracellularity evolved multiple times independently in the Rickettsiales.</title>
        <authorList>
            <person name="Castelli M."/>
            <person name="Nardi T."/>
            <person name="Gammuto L."/>
            <person name="Bellinzona G."/>
            <person name="Sabaneyeva E."/>
            <person name="Potekhin A."/>
            <person name="Serra V."/>
            <person name="Petroni G."/>
            <person name="Sassera D."/>
        </authorList>
    </citation>
    <scope>NUCLEOTIDE SEQUENCE [LARGE SCALE GENOMIC DNA]</scope>
    <source>
        <strain evidence="10 11">Sr 2-6</strain>
    </source>
</reference>
<comment type="subcellular location">
    <subcellularLocation>
        <location evidence="1">Membrane</location>
        <topology evidence="1">Multi-pass membrane protein</topology>
    </subcellularLocation>
</comment>
<dbReference type="PANTHER" id="PTHR32234">
    <property type="entry name" value="THIOL:DISULFIDE INTERCHANGE PROTEIN DSBD"/>
    <property type="match status" value="1"/>
</dbReference>
<keyword evidence="5 7" id="KW-0472">Membrane</keyword>
<dbReference type="PANTHER" id="PTHR32234:SF3">
    <property type="entry name" value="SUPPRESSION OF COPPER SENSITIVITY PROTEIN"/>
    <property type="match status" value="1"/>
</dbReference>
<feature type="transmembrane region" description="Helical" evidence="7">
    <location>
        <begin position="379"/>
        <end position="399"/>
    </location>
</feature>
<protein>
    <submittedName>
        <fullName evidence="10">Thiol:disulfide interchange protein</fullName>
    </submittedName>
</protein>
<name>A0ABU5NCB4_9RICK</name>
<keyword evidence="2 7" id="KW-0812">Transmembrane</keyword>
<dbReference type="InterPro" id="IPR017937">
    <property type="entry name" value="Thioredoxin_CS"/>
</dbReference>
<dbReference type="InterPro" id="IPR028250">
    <property type="entry name" value="DsbDN"/>
</dbReference>
<feature type="transmembrane region" description="Helical" evidence="7">
    <location>
        <begin position="153"/>
        <end position="174"/>
    </location>
</feature>
<dbReference type="Pfam" id="PF13899">
    <property type="entry name" value="Thioredoxin_7"/>
    <property type="match status" value="1"/>
</dbReference>
<evidence type="ECO:0000256" key="1">
    <source>
        <dbReference type="ARBA" id="ARBA00004141"/>
    </source>
</evidence>
<feature type="domain" description="Cytochrome C biogenesis protein transmembrane" evidence="8">
    <location>
        <begin position="154"/>
        <end position="366"/>
    </location>
</feature>
<dbReference type="InterPro" id="IPR036249">
    <property type="entry name" value="Thioredoxin-like_sf"/>
</dbReference>
<evidence type="ECO:0000259" key="8">
    <source>
        <dbReference type="Pfam" id="PF02683"/>
    </source>
</evidence>
<keyword evidence="11" id="KW-1185">Reference proteome</keyword>
<proteinExistence type="predicted"/>
<evidence type="ECO:0000256" key="5">
    <source>
        <dbReference type="ARBA" id="ARBA00023136"/>
    </source>
</evidence>
<feature type="transmembrane region" description="Helical" evidence="7">
    <location>
        <begin position="312"/>
        <end position="333"/>
    </location>
</feature>
<keyword evidence="6" id="KW-0676">Redox-active center</keyword>
<feature type="transmembrane region" description="Helical" evidence="7">
    <location>
        <begin position="406"/>
        <end position="423"/>
    </location>
</feature>
<feature type="transmembrane region" description="Helical" evidence="7">
    <location>
        <begin position="279"/>
        <end position="306"/>
    </location>
</feature>
<keyword evidence="3" id="KW-0201">Cytochrome c-type biogenesis</keyword>
<dbReference type="InterPro" id="IPR035671">
    <property type="entry name" value="DsbD_gamma"/>
</dbReference>
<dbReference type="SUPFAM" id="SSF52833">
    <property type="entry name" value="Thioredoxin-like"/>
    <property type="match status" value="1"/>
</dbReference>
<dbReference type="Pfam" id="PF02683">
    <property type="entry name" value="DsbD_TM"/>
    <property type="match status" value="1"/>
</dbReference>
<evidence type="ECO:0000256" key="3">
    <source>
        <dbReference type="ARBA" id="ARBA00022748"/>
    </source>
</evidence>
<feature type="transmembrane region" description="Helical" evidence="7">
    <location>
        <begin position="194"/>
        <end position="215"/>
    </location>
</feature>
<accession>A0ABU5NCB4</accession>
<feature type="transmembrane region" description="Helical" evidence="7">
    <location>
        <begin position="235"/>
        <end position="258"/>
    </location>
</feature>
<feature type="transmembrane region" description="Helical" evidence="7">
    <location>
        <begin position="353"/>
        <end position="373"/>
    </location>
</feature>
<evidence type="ECO:0000256" key="7">
    <source>
        <dbReference type="SAM" id="Phobius"/>
    </source>
</evidence>
<evidence type="ECO:0000259" key="9">
    <source>
        <dbReference type="Pfam" id="PF11412"/>
    </source>
</evidence>
<dbReference type="PROSITE" id="PS00194">
    <property type="entry name" value="THIOREDOXIN_1"/>
    <property type="match status" value="1"/>
</dbReference>
<feature type="domain" description="Thiol:disulfide interchange protein DsbD N-terminal" evidence="9">
    <location>
        <begin position="31"/>
        <end position="137"/>
    </location>
</feature>
<sequence length="549" mass="62022">MAIRQVYIFFILIISILSEAYASSQQFVIKVDDFGEVFLEMKMLKGYSIYANAEVSKFGLPIKVSLNKSSNLNDYKIIWPDSKQKHVDGVGVVHYFDDLVNIHLEIKARDITKPVNIEAELEYAICGDMCIPVKQTIIGKINTIEKGFGLENYLWLIMLSILGGVILNFMPCVLPVLSMKIFSFLKDDGIDKRIACMLTVAGIFSSFWILTAIVIGLKNSGSQFGLGINFQEPEFIIILSIVMTIFISGALGRVDLSLPDSLMNKLNVNKLNNQYLEHYFSGILAAILSTPCNAPFLGTAVSLAFAANNFQIFLNFSFVALGFSLPYIIMIFYPPILKIIPKPGKWMFILKKVLILFMVGTVFWLLFVLYGQIGERGTIGLFLLLLLLKFSLESVTGIMRSNSFKLAIILIIILVSMILPMRASNEDLTAEMQVDDTWHKFEPDKIKSYVEAGKIVFVDITADWCVSCKYNKLMVLNRNKTMKLFQNHNVYAMRGDFSMHNQEIYEYLVANGSYGIPFYKLYGPKKPEGVVLPVIISYSDMNLAIREVW</sequence>
<dbReference type="InterPro" id="IPR003834">
    <property type="entry name" value="Cyt_c_assmbl_TM_dom"/>
</dbReference>
<evidence type="ECO:0000313" key="11">
    <source>
        <dbReference type="Proteomes" id="UP001291687"/>
    </source>
</evidence>
<dbReference type="CDD" id="cd02953">
    <property type="entry name" value="DsbDgamma"/>
    <property type="match status" value="1"/>
</dbReference>
<evidence type="ECO:0000256" key="6">
    <source>
        <dbReference type="ARBA" id="ARBA00023284"/>
    </source>
</evidence>
<dbReference type="EMBL" id="JARJFB010000047">
    <property type="protein sequence ID" value="MEA0970789.1"/>
    <property type="molecule type" value="Genomic_DNA"/>
</dbReference>
<comment type="caution">
    <text evidence="10">The sequence shown here is derived from an EMBL/GenBank/DDBJ whole genome shotgun (WGS) entry which is preliminary data.</text>
</comment>
<dbReference type="RefSeq" id="WP_322776692.1">
    <property type="nucleotide sequence ID" value="NZ_JARJFB010000047.1"/>
</dbReference>
<evidence type="ECO:0000313" key="10">
    <source>
        <dbReference type="EMBL" id="MEA0970789.1"/>
    </source>
</evidence>
<organism evidence="10 11">
    <name type="scientific">Candidatus Megaera venefica</name>
    <dbReference type="NCBI Taxonomy" id="2055910"/>
    <lineage>
        <taxon>Bacteria</taxon>
        <taxon>Pseudomonadati</taxon>
        <taxon>Pseudomonadota</taxon>
        <taxon>Alphaproteobacteria</taxon>
        <taxon>Rickettsiales</taxon>
        <taxon>Rickettsiaceae</taxon>
        <taxon>Candidatus Megaera</taxon>
    </lineage>
</organism>
<dbReference type="Pfam" id="PF11412">
    <property type="entry name" value="DsbD_N"/>
    <property type="match status" value="1"/>
</dbReference>
<evidence type="ECO:0000256" key="4">
    <source>
        <dbReference type="ARBA" id="ARBA00022989"/>
    </source>
</evidence>
<dbReference type="Gene3D" id="3.40.30.10">
    <property type="entry name" value="Glutaredoxin"/>
    <property type="match status" value="1"/>
</dbReference>
<gene>
    <name evidence="10" type="ORF">Megvenef_00758</name>
</gene>
<evidence type="ECO:0000256" key="2">
    <source>
        <dbReference type="ARBA" id="ARBA00022692"/>
    </source>
</evidence>
<keyword evidence="4 7" id="KW-1133">Transmembrane helix</keyword>